<sequence>MHLFWELLSFIPFSLMGHAYHAYACMPIAGTGGTKPKTGAERYASRDAYHPHTRSGGCIPSVGGNAYRGV</sequence>
<proteinExistence type="predicted"/>
<accession>A0A2K9BWW6</accession>
<reference evidence="1 2" key="1">
    <citation type="submission" date="2017-05" db="EMBL/GenBank/DDBJ databases">
        <title>Comparative genomics and methylome analysis of the gut commensal Bifidobacterium breve.</title>
        <authorList>
            <person name="Bottacini F."/>
            <person name="Morrissey R."/>
            <person name="Roberts R.J."/>
            <person name="James K."/>
            <person name="van Breen J."/>
            <person name="Egan M."/>
            <person name="Lambert J."/>
            <person name="van Limpt K."/>
            <person name="Stanton C."/>
            <person name="Knol J."/>
            <person name="O' Connell Motherway M."/>
            <person name="van Sinderen D."/>
        </authorList>
    </citation>
    <scope>NUCLEOTIDE SEQUENCE [LARGE SCALE GENOMIC DNA]</scope>
    <source>
        <strain evidence="1 2">215W447a</strain>
    </source>
</reference>
<gene>
    <name evidence="1" type="ORF">BB215W447A_1219</name>
</gene>
<organism evidence="1 2">
    <name type="scientific">Bifidobacterium breve</name>
    <dbReference type="NCBI Taxonomy" id="1685"/>
    <lineage>
        <taxon>Bacteria</taxon>
        <taxon>Bacillati</taxon>
        <taxon>Actinomycetota</taxon>
        <taxon>Actinomycetes</taxon>
        <taxon>Bifidobacteriales</taxon>
        <taxon>Bifidobacteriaceae</taxon>
        <taxon>Bifidobacterium</taxon>
    </lineage>
</organism>
<dbReference type="EMBL" id="CP021558">
    <property type="protein sequence ID" value="AUE03235.1"/>
    <property type="molecule type" value="Genomic_DNA"/>
</dbReference>
<evidence type="ECO:0000313" key="1">
    <source>
        <dbReference type="EMBL" id="AUE03235.1"/>
    </source>
</evidence>
<evidence type="ECO:0000313" key="2">
    <source>
        <dbReference type="Proteomes" id="UP000232491"/>
    </source>
</evidence>
<name>A0A2K9BWW6_BIFBR</name>
<dbReference type="Proteomes" id="UP000232491">
    <property type="component" value="Chromosome"/>
</dbReference>
<protein>
    <submittedName>
        <fullName evidence="1">Uncharacterized protein</fullName>
    </submittedName>
</protein>
<dbReference type="AlphaFoldDB" id="A0A2K9BWW6"/>